<keyword evidence="3" id="KW-1185">Reference proteome</keyword>
<organism evidence="2 3">
    <name type="scientific">Eumeta variegata</name>
    <name type="common">Bagworm moth</name>
    <name type="synonym">Eumeta japonica</name>
    <dbReference type="NCBI Taxonomy" id="151549"/>
    <lineage>
        <taxon>Eukaryota</taxon>
        <taxon>Metazoa</taxon>
        <taxon>Ecdysozoa</taxon>
        <taxon>Arthropoda</taxon>
        <taxon>Hexapoda</taxon>
        <taxon>Insecta</taxon>
        <taxon>Pterygota</taxon>
        <taxon>Neoptera</taxon>
        <taxon>Endopterygota</taxon>
        <taxon>Lepidoptera</taxon>
        <taxon>Glossata</taxon>
        <taxon>Ditrysia</taxon>
        <taxon>Tineoidea</taxon>
        <taxon>Psychidae</taxon>
        <taxon>Oiketicinae</taxon>
        <taxon>Eumeta</taxon>
    </lineage>
</organism>
<name>A0A4C2ADJ3_EUMVA</name>
<evidence type="ECO:0000313" key="2">
    <source>
        <dbReference type="EMBL" id="GBP97075.1"/>
    </source>
</evidence>
<feature type="transmembrane region" description="Helical" evidence="1">
    <location>
        <begin position="46"/>
        <end position="68"/>
    </location>
</feature>
<dbReference type="EMBL" id="BGZK01002863">
    <property type="protein sequence ID" value="GBP97075.1"/>
    <property type="molecule type" value="Genomic_DNA"/>
</dbReference>
<keyword evidence="1" id="KW-0472">Membrane</keyword>
<keyword evidence="1" id="KW-1133">Transmembrane helix</keyword>
<sequence length="77" mass="8236">MECGAAAQQAFANRHLSPLHNSDATPICFYGGYDCGFRVGTERSSVLCSLPALIALGCFHSLGILYQYQSAVARPLV</sequence>
<proteinExistence type="predicted"/>
<dbReference type="AlphaFoldDB" id="A0A4C2ADJ3"/>
<gene>
    <name evidence="2" type="ORF">EVAR_69488_1</name>
</gene>
<accession>A0A4C2ADJ3</accession>
<dbReference type="Proteomes" id="UP000299102">
    <property type="component" value="Unassembled WGS sequence"/>
</dbReference>
<comment type="caution">
    <text evidence="2">The sequence shown here is derived from an EMBL/GenBank/DDBJ whole genome shotgun (WGS) entry which is preliminary data.</text>
</comment>
<reference evidence="2 3" key="1">
    <citation type="journal article" date="2019" name="Commun. Biol.">
        <title>The bagworm genome reveals a unique fibroin gene that provides high tensile strength.</title>
        <authorList>
            <person name="Kono N."/>
            <person name="Nakamura H."/>
            <person name="Ohtoshi R."/>
            <person name="Tomita M."/>
            <person name="Numata K."/>
            <person name="Arakawa K."/>
        </authorList>
    </citation>
    <scope>NUCLEOTIDE SEQUENCE [LARGE SCALE GENOMIC DNA]</scope>
</reference>
<keyword evidence="1" id="KW-0812">Transmembrane</keyword>
<evidence type="ECO:0000313" key="3">
    <source>
        <dbReference type="Proteomes" id="UP000299102"/>
    </source>
</evidence>
<protein>
    <submittedName>
        <fullName evidence="2">Uncharacterized protein</fullName>
    </submittedName>
</protein>
<evidence type="ECO:0000256" key="1">
    <source>
        <dbReference type="SAM" id="Phobius"/>
    </source>
</evidence>